<dbReference type="GO" id="GO:0008821">
    <property type="term" value="F:crossover junction DNA endonuclease activity"/>
    <property type="evidence" value="ECO:0007669"/>
    <property type="project" value="TreeGrafter"/>
</dbReference>
<evidence type="ECO:0000256" key="5">
    <source>
        <dbReference type="ARBA" id="ARBA00023172"/>
    </source>
</evidence>
<evidence type="ECO:0000256" key="7">
    <source>
        <dbReference type="ARBA" id="ARBA00023242"/>
    </source>
</evidence>
<keyword evidence="2 8" id="KW-0255">Endonuclease</keyword>
<comment type="caution">
    <text evidence="8">Lacks conserved residue(s) required for the propagation of feature annotation.</text>
</comment>
<keyword evidence="12" id="KW-1185">Reference proteome</keyword>
<dbReference type="PANTHER" id="PTHR20208:SF10">
    <property type="entry name" value="STRUCTURE-SPECIFIC ENDONUCLEASE SUBUNIT SLX1"/>
    <property type="match status" value="1"/>
</dbReference>
<dbReference type="PROSITE" id="PS50164">
    <property type="entry name" value="GIY_YIG"/>
    <property type="match status" value="1"/>
</dbReference>
<evidence type="ECO:0000256" key="9">
    <source>
        <dbReference type="SAM" id="MobiDB-lite"/>
    </source>
</evidence>
<dbReference type="EMBL" id="JAIWQS010000004">
    <property type="protein sequence ID" value="KAJ8768753.1"/>
    <property type="molecule type" value="Genomic_DNA"/>
</dbReference>
<comment type="similarity">
    <text evidence="8">Belongs to the SLX1 family.</text>
</comment>
<dbReference type="InterPro" id="IPR050381">
    <property type="entry name" value="SLX1_endonuclease"/>
</dbReference>
<comment type="cofactor">
    <cofactor evidence="8">
        <name>a divalent metal cation</name>
        <dbReference type="ChEBI" id="CHEBI:60240"/>
    </cofactor>
</comment>
<comment type="caution">
    <text evidence="11">The sequence shown here is derived from an EMBL/GenBank/DDBJ whole genome shotgun (WGS) entry which is preliminary data.</text>
</comment>
<keyword evidence="4 8" id="KW-0378">Hydrolase</keyword>
<gene>
    <name evidence="11" type="ORF">K2173_023657</name>
</gene>
<comment type="function">
    <text evidence="8">Catalytic subunit of a heterodimeric structure-specific endonuclease that resolves DNA secondary structures generated during DNA repair and recombination. Has endonuclease activity towards branched DNA substrates, introducing single-strand cuts in duplex DNA close to junctions with ss-DNA.</text>
</comment>
<dbReference type="SMART" id="SM00465">
    <property type="entry name" value="GIYc"/>
    <property type="match status" value="1"/>
</dbReference>
<dbReference type="InterPro" id="IPR035901">
    <property type="entry name" value="GIY-YIG_endonuc_sf"/>
</dbReference>
<comment type="subunit">
    <text evidence="8">Forms a heterodimer with a member of the SLX4 family.</text>
</comment>
<dbReference type="AlphaFoldDB" id="A0AAV8TSI3"/>
<keyword evidence="1 8" id="KW-0540">Nuclease</keyword>
<evidence type="ECO:0000256" key="6">
    <source>
        <dbReference type="ARBA" id="ARBA00023204"/>
    </source>
</evidence>
<dbReference type="FunFam" id="3.40.1440.10:FF:000005">
    <property type="entry name" value="Structure-specific endonuclease subunit SLX1 homolog"/>
    <property type="match status" value="1"/>
</dbReference>
<evidence type="ECO:0000313" key="11">
    <source>
        <dbReference type="EMBL" id="KAJ8768753.1"/>
    </source>
</evidence>
<dbReference type="Gene3D" id="3.40.1440.10">
    <property type="entry name" value="GIY-YIG endonuclease"/>
    <property type="match status" value="1"/>
</dbReference>
<dbReference type="Pfam" id="PF01541">
    <property type="entry name" value="GIY-YIG"/>
    <property type="match status" value="1"/>
</dbReference>
<dbReference type="InterPro" id="IPR000305">
    <property type="entry name" value="GIY-YIG_endonuc"/>
</dbReference>
<evidence type="ECO:0000313" key="12">
    <source>
        <dbReference type="Proteomes" id="UP001159364"/>
    </source>
</evidence>
<proteinExistence type="inferred from homology"/>
<keyword evidence="7 8" id="KW-0539">Nucleus</keyword>
<dbReference type="GO" id="GO:0000724">
    <property type="term" value="P:double-strand break repair via homologous recombination"/>
    <property type="evidence" value="ECO:0007669"/>
    <property type="project" value="TreeGrafter"/>
</dbReference>
<dbReference type="GO" id="GO:0017108">
    <property type="term" value="F:5'-flap endonuclease activity"/>
    <property type="evidence" value="ECO:0007669"/>
    <property type="project" value="InterPro"/>
</dbReference>
<keyword evidence="6 8" id="KW-0234">DNA repair</keyword>
<evidence type="ECO:0000256" key="8">
    <source>
        <dbReference type="HAMAP-Rule" id="MF_03100"/>
    </source>
</evidence>
<evidence type="ECO:0000259" key="10">
    <source>
        <dbReference type="PROSITE" id="PS50164"/>
    </source>
</evidence>
<dbReference type="HAMAP" id="MF_03100">
    <property type="entry name" value="Endonuc_su_Slx1"/>
    <property type="match status" value="1"/>
</dbReference>
<dbReference type="InterPro" id="IPR027520">
    <property type="entry name" value="Slx1"/>
</dbReference>
<dbReference type="EC" id="3.1.-.-" evidence="8"/>
<protein>
    <recommendedName>
        <fullName evidence="8">Structure-specific endonuclease subunit SLX1 homolog</fullName>
        <ecNumber evidence="8">3.1.-.-</ecNumber>
    </recommendedName>
</protein>
<evidence type="ECO:0000256" key="3">
    <source>
        <dbReference type="ARBA" id="ARBA00022763"/>
    </source>
</evidence>
<evidence type="ECO:0000256" key="1">
    <source>
        <dbReference type="ARBA" id="ARBA00022722"/>
    </source>
</evidence>
<dbReference type="CDD" id="cd10455">
    <property type="entry name" value="GIY-YIG_SLX1"/>
    <property type="match status" value="1"/>
</dbReference>
<keyword evidence="5 8" id="KW-0233">DNA recombination</keyword>
<feature type="domain" description="GIY-YIG" evidence="10">
    <location>
        <begin position="38"/>
        <end position="120"/>
    </location>
</feature>
<reference evidence="11 12" key="1">
    <citation type="submission" date="2021-09" db="EMBL/GenBank/DDBJ databases">
        <title>Genomic insights and catalytic innovation underlie evolution of tropane alkaloids biosynthesis.</title>
        <authorList>
            <person name="Wang Y.-J."/>
            <person name="Tian T."/>
            <person name="Huang J.-P."/>
            <person name="Huang S.-X."/>
        </authorList>
    </citation>
    <scope>NUCLEOTIDE SEQUENCE [LARGE SCALE GENOMIC DNA]</scope>
    <source>
        <strain evidence="11">KIB-2018</strain>
        <tissue evidence="11">Leaf</tissue>
    </source>
</reference>
<name>A0AAV8TSI3_9ROSI</name>
<evidence type="ECO:0000256" key="4">
    <source>
        <dbReference type="ARBA" id="ARBA00022801"/>
    </source>
</evidence>
<dbReference type="GO" id="GO:0033557">
    <property type="term" value="C:Slx1-Slx4 complex"/>
    <property type="evidence" value="ECO:0007669"/>
    <property type="project" value="UniProtKB-UniRule"/>
</dbReference>
<feature type="region of interest" description="Disordered" evidence="9">
    <location>
        <begin position="1"/>
        <end position="30"/>
    </location>
</feature>
<dbReference type="SUPFAM" id="SSF82771">
    <property type="entry name" value="GIY-YIG endonuclease"/>
    <property type="match status" value="1"/>
</dbReference>
<sequence length="426" mass="47467">MRKRKSQPEGIANCKKGKPKETLNRKERDEEEEEKGKGFYACYLLTSLCPRFKGHTYIGFTVNPRRRIRQHNGEIRSGAYRTKKRRPWEMVLCLYGFPSHVSALQFEWAWQHPAESLAVRQAAATFKSFSGVANKIKLAYTMLNLPAWISLNITVNYFSTKYTQHSAGCSGLPEHMSVQVCPMEELPCYTGTIDSFLESQYSEDDCGDDVEFMKVSDTSASVNTAMLGLQAYPYYNGSDDSFVGGGDGEGGNKDGSYNVASDPSGTAIETTAVSIARTSADTAQSIDVTCEQFGWYRECGNKQQSDLLAPEVDYVRPATPEVDEEQPFSFTNSTVRPTFSSFSSETEGKNAWKLAEKGIPEFNLPREKDLKSETVAAKDRGSYYNSIAPSEIEIIDLLSPSPECRIRSINKKTLVSNSLPEIIDLT</sequence>
<evidence type="ECO:0000256" key="2">
    <source>
        <dbReference type="ARBA" id="ARBA00022759"/>
    </source>
</evidence>
<dbReference type="Proteomes" id="UP001159364">
    <property type="component" value="Linkage Group LG04"/>
</dbReference>
<accession>A0AAV8TSI3</accession>
<dbReference type="PANTHER" id="PTHR20208">
    <property type="entry name" value="STRUCTURE-SPECIFIC ENDONUCLEASE SUBUNIT SLX1"/>
    <property type="match status" value="1"/>
</dbReference>
<feature type="compositionally biased region" description="Basic and acidic residues" evidence="9">
    <location>
        <begin position="19"/>
        <end position="28"/>
    </location>
</feature>
<comment type="subcellular location">
    <subcellularLocation>
        <location evidence="8">Nucleus</location>
    </subcellularLocation>
</comment>
<organism evidence="11 12">
    <name type="scientific">Erythroxylum novogranatense</name>
    <dbReference type="NCBI Taxonomy" id="1862640"/>
    <lineage>
        <taxon>Eukaryota</taxon>
        <taxon>Viridiplantae</taxon>
        <taxon>Streptophyta</taxon>
        <taxon>Embryophyta</taxon>
        <taxon>Tracheophyta</taxon>
        <taxon>Spermatophyta</taxon>
        <taxon>Magnoliopsida</taxon>
        <taxon>eudicotyledons</taxon>
        <taxon>Gunneridae</taxon>
        <taxon>Pentapetalae</taxon>
        <taxon>rosids</taxon>
        <taxon>fabids</taxon>
        <taxon>Malpighiales</taxon>
        <taxon>Erythroxylaceae</taxon>
        <taxon>Erythroxylum</taxon>
    </lineage>
</organism>
<keyword evidence="3 8" id="KW-0227">DNA damage</keyword>